<feature type="transmembrane region" description="Helical" evidence="5">
    <location>
        <begin position="6"/>
        <end position="26"/>
    </location>
</feature>
<evidence type="ECO:0000256" key="3">
    <source>
        <dbReference type="ARBA" id="ARBA00022989"/>
    </source>
</evidence>
<organism evidence="7 8">
    <name type="scientific">Caldimicrobium thiodismutans</name>
    <dbReference type="NCBI Taxonomy" id="1653476"/>
    <lineage>
        <taxon>Bacteria</taxon>
        <taxon>Pseudomonadati</taxon>
        <taxon>Thermodesulfobacteriota</taxon>
        <taxon>Thermodesulfobacteria</taxon>
        <taxon>Thermodesulfobacteriales</taxon>
        <taxon>Thermodesulfobacteriaceae</taxon>
        <taxon>Caldimicrobium</taxon>
    </lineage>
</organism>
<feature type="domain" description="Sodium/calcium exchanger membrane region" evidence="6">
    <location>
        <begin position="13"/>
        <end position="155"/>
    </location>
</feature>
<keyword evidence="2 5" id="KW-0812">Transmembrane</keyword>
<reference evidence="8" key="2">
    <citation type="journal article" date="2016" name="Int. J. Syst. Evol. Microbiol.">
        <title>Caldimicrobium thiodismutans sp. nov., a sulfur-disproportionating bacterium isolated from a hot spring.</title>
        <authorList>
            <person name="Kojima H."/>
            <person name="Umezawa K."/>
            <person name="Fukui M."/>
        </authorList>
    </citation>
    <scope>NUCLEOTIDE SEQUENCE [LARGE SCALE GENOMIC DNA]</scope>
    <source>
        <strain evidence="8">TF1</strain>
    </source>
</reference>
<dbReference type="OrthoDB" id="9794225at2"/>
<dbReference type="Proteomes" id="UP000068196">
    <property type="component" value="Chromosome"/>
</dbReference>
<feature type="transmembrane region" description="Helical" evidence="5">
    <location>
        <begin position="191"/>
        <end position="212"/>
    </location>
</feature>
<evidence type="ECO:0000256" key="4">
    <source>
        <dbReference type="ARBA" id="ARBA00023136"/>
    </source>
</evidence>
<feature type="transmembrane region" description="Helical" evidence="5">
    <location>
        <begin position="145"/>
        <end position="164"/>
    </location>
</feature>
<dbReference type="PANTHER" id="PTHR10846">
    <property type="entry name" value="SODIUM/POTASSIUM/CALCIUM EXCHANGER"/>
    <property type="match status" value="1"/>
</dbReference>
<dbReference type="GO" id="GO:0006874">
    <property type="term" value="P:intracellular calcium ion homeostasis"/>
    <property type="evidence" value="ECO:0007669"/>
    <property type="project" value="TreeGrafter"/>
</dbReference>
<reference evidence="7 8" key="1">
    <citation type="journal article" date="2016" name="Int. J. Syst. Evol. Microbiol.">
        <title>Caldimicrobium thiodismutans sp. nov., a sulfur-disproportionating bacterium isolated from a hot spring, and emended description of the genus Caldimicrobium.</title>
        <authorList>
            <person name="Kojima H."/>
            <person name="Umezawa K."/>
            <person name="Fukui M."/>
        </authorList>
    </citation>
    <scope>NUCLEOTIDE SEQUENCE [LARGE SCALE GENOMIC DNA]</scope>
    <source>
        <strain evidence="7 8">TF1</strain>
    </source>
</reference>
<feature type="domain" description="Sodium/calcium exchanger membrane region" evidence="6">
    <location>
        <begin position="199"/>
        <end position="338"/>
    </location>
</feature>
<feature type="transmembrane region" description="Helical" evidence="5">
    <location>
        <begin position="77"/>
        <end position="96"/>
    </location>
</feature>
<feature type="transmembrane region" description="Helical" evidence="5">
    <location>
        <begin position="290"/>
        <end position="310"/>
    </location>
</feature>
<sequence length="341" mass="37632">MSMNSIIEIITYFSAFLMATGVITFCGSRLSKYGDIIAEKLGLSRTWIGVILLATVTSLPELITGISSVTYADVPDIALGDILGSCVFNLLILAFLDMQFRGSPVTSLAHHGHILSASLGILLFIITALSLFLKDKIFPLGWIGPYTLIFILTYFIGVKMIYIYEKRQFARYIKEKAIELKYEEISTKKAIIHYAINGFFVIITAIFLPIIGEGLAEATGLGQSFIGTIFIAMTTSLPEVVVTLSAAKIGAIDLAIGNLFGSNLFNIFILGIDDILYVKGPLLYYVNENHIISALSASAMTSVAIMGLIYRAEKKNFFIAWDSLIIIMFYLINMMLLYTLR</sequence>
<dbReference type="KEGG" id="cthi:THC_1092"/>
<proteinExistence type="predicted"/>
<keyword evidence="3 5" id="KW-1133">Transmembrane helix</keyword>
<keyword evidence="8" id="KW-1185">Reference proteome</keyword>
<name>A0A0U5AYC2_9BACT</name>
<dbReference type="GO" id="GO:0008273">
    <property type="term" value="F:calcium, potassium:sodium antiporter activity"/>
    <property type="evidence" value="ECO:0007669"/>
    <property type="project" value="TreeGrafter"/>
</dbReference>
<dbReference type="InterPro" id="IPR004837">
    <property type="entry name" value="NaCa_Exmemb"/>
</dbReference>
<gene>
    <name evidence="7" type="ORF">THC_1092</name>
</gene>
<evidence type="ECO:0000313" key="7">
    <source>
        <dbReference type="EMBL" id="BAU23471.1"/>
    </source>
</evidence>
<feature type="transmembrane region" description="Helical" evidence="5">
    <location>
        <begin position="47"/>
        <end position="71"/>
    </location>
</feature>
<comment type="subcellular location">
    <subcellularLocation>
        <location evidence="1">Membrane</location>
        <topology evidence="1">Multi-pass membrane protein</topology>
    </subcellularLocation>
</comment>
<dbReference type="RefSeq" id="WP_068514463.1">
    <property type="nucleotide sequence ID" value="NZ_AP014945.1"/>
</dbReference>
<evidence type="ECO:0000256" key="2">
    <source>
        <dbReference type="ARBA" id="ARBA00022692"/>
    </source>
</evidence>
<dbReference type="PANTHER" id="PTHR10846:SF8">
    <property type="entry name" value="INNER MEMBRANE PROTEIN YRBG"/>
    <property type="match status" value="1"/>
</dbReference>
<dbReference type="EMBL" id="AP014945">
    <property type="protein sequence ID" value="BAU23471.1"/>
    <property type="molecule type" value="Genomic_DNA"/>
</dbReference>
<feature type="transmembrane region" description="Helical" evidence="5">
    <location>
        <begin position="224"/>
        <end position="247"/>
    </location>
</feature>
<dbReference type="GO" id="GO:0005262">
    <property type="term" value="F:calcium channel activity"/>
    <property type="evidence" value="ECO:0007669"/>
    <property type="project" value="TreeGrafter"/>
</dbReference>
<evidence type="ECO:0000313" key="8">
    <source>
        <dbReference type="Proteomes" id="UP000068196"/>
    </source>
</evidence>
<keyword evidence="4 5" id="KW-0472">Membrane</keyword>
<dbReference type="InterPro" id="IPR004481">
    <property type="entry name" value="K/Na/Ca-exchanger"/>
</dbReference>
<feature type="transmembrane region" description="Helical" evidence="5">
    <location>
        <begin position="317"/>
        <end position="340"/>
    </location>
</feature>
<dbReference type="Pfam" id="PF01699">
    <property type="entry name" value="Na_Ca_ex"/>
    <property type="match status" value="2"/>
</dbReference>
<dbReference type="AlphaFoldDB" id="A0A0U5AYC2"/>
<dbReference type="Gene3D" id="1.20.1420.30">
    <property type="entry name" value="NCX, central ion-binding region"/>
    <property type="match status" value="1"/>
</dbReference>
<evidence type="ECO:0000259" key="6">
    <source>
        <dbReference type="Pfam" id="PF01699"/>
    </source>
</evidence>
<dbReference type="STRING" id="1653476.THC_1092"/>
<dbReference type="InterPro" id="IPR044880">
    <property type="entry name" value="NCX_ion-bd_dom_sf"/>
</dbReference>
<evidence type="ECO:0000256" key="5">
    <source>
        <dbReference type="SAM" id="Phobius"/>
    </source>
</evidence>
<evidence type="ECO:0000256" key="1">
    <source>
        <dbReference type="ARBA" id="ARBA00004141"/>
    </source>
</evidence>
<accession>A0A0U5AYC2</accession>
<dbReference type="PATRIC" id="fig|1653476.3.peg.1141"/>
<dbReference type="GO" id="GO:0005886">
    <property type="term" value="C:plasma membrane"/>
    <property type="evidence" value="ECO:0007669"/>
    <property type="project" value="TreeGrafter"/>
</dbReference>
<protein>
    <submittedName>
        <fullName evidence="7">Cation transporter</fullName>
    </submittedName>
</protein>
<feature type="transmembrane region" description="Helical" evidence="5">
    <location>
        <begin position="108"/>
        <end position="133"/>
    </location>
</feature>
<feature type="transmembrane region" description="Helical" evidence="5">
    <location>
        <begin position="259"/>
        <end position="278"/>
    </location>
</feature>